<keyword evidence="6 8" id="KW-0472">Membrane</keyword>
<dbReference type="GO" id="GO:0009279">
    <property type="term" value="C:cell outer membrane"/>
    <property type="evidence" value="ECO:0007669"/>
    <property type="project" value="UniProtKB-SubCell"/>
</dbReference>
<dbReference type="AlphaFoldDB" id="A0A1H4UE02"/>
<keyword evidence="7 8" id="KW-0998">Cell outer membrane</keyword>
<evidence type="ECO:0000256" key="8">
    <source>
        <dbReference type="PROSITE-ProRule" id="PRU01360"/>
    </source>
</evidence>
<dbReference type="RefSeq" id="WP_232231285.1">
    <property type="nucleotide sequence ID" value="NZ_FNTB01000001.1"/>
</dbReference>
<feature type="compositionally biased region" description="Basic and acidic residues" evidence="10">
    <location>
        <begin position="274"/>
        <end position="288"/>
    </location>
</feature>
<dbReference type="Pfam" id="PF13715">
    <property type="entry name" value="CarbopepD_reg_2"/>
    <property type="match status" value="1"/>
</dbReference>
<keyword evidence="2 8" id="KW-0813">Transport</keyword>
<evidence type="ECO:0000256" key="4">
    <source>
        <dbReference type="ARBA" id="ARBA00022692"/>
    </source>
</evidence>
<evidence type="ECO:0000313" key="14">
    <source>
        <dbReference type="Proteomes" id="UP000183038"/>
    </source>
</evidence>
<comment type="similarity">
    <text evidence="8 9">Belongs to the TonB-dependent receptor family.</text>
</comment>
<keyword evidence="4 8" id="KW-0812">Transmembrane</keyword>
<feature type="domain" description="TonB-dependent receptor plug" evidence="12">
    <location>
        <begin position="126"/>
        <end position="231"/>
    </location>
</feature>
<evidence type="ECO:0000256" key="9">
    <source>
        <dbReference type="RuleBase" id="RU003357"/>
    </source>
</evidence>
<dbReference type="InterPro" id="IPR000531">
    <property type="entry name" value="Beta-barrel_TonB"/>
</dbReference>
<dbReference type="EMBL" id="FNTB01000001">
    <property type="protein sequence ID" value="SEC66511.1"/>
    <property type="molecule type" value="Genomic_DNA"/>
</dbReference>
<feature type="region of interest" description="Disordered" evidence="10">
    <location>
        <begin position="272"/>
        <end position="295"/>
    </location>
</feature>
<evidence type="ECO:0000256" key="10">
    <source>
        <dbReference type="SAM" id="MobiDB-lite"/>
    </source>
</evidence>
<dbReference type="Gene3D" id="2.170.130.10">
    <property type="entry name" value="TonB-dependent receptor, plug domain"/>
    <property type="match status" value="1"/>
</dbReference>
<accession>A0A1H4UE02</accession>
<dbReference type="InterPro" id="IPR037066">
    <property type="entry name" value="Plug_dom_sf"/>
</dbReference>
<evidence type="ECO:0000256" key="6">
    <source>
        <dbReference type="ARBA" id="ARBA00023136"/>
    </source>
</evidence>
<organism evidence="13 14">
    <name type="scientific">Maribacter dokdonensis</name>
    <dbReference type="NCBI Taxonomy" id="320912"/>
    <lineage>
        <taxon>Bacteria</taxon>
        <taxon>Pseudomonadati</taxon>
        <taxon>Bacteroidota</taxon>
        <taxon>Flavobacteriia</taxon>
        <taxon>Flavobacteriales</taxon>
        <taxon>Flavobacteriaceae</taxon>
        <taxon>Maribacter</taxon>
    </lineage>
</organism>
<dbReference type="NCBIfam" id="TIGR04056">
    <property type="entry name" value="OMP_RagA_SusC"/>
    <property type="match status" value="1"/>
</dbReference>
<dbReference type="InterPro" id="IPR039426">
    <property type="entry name" value="TonB-dep_rcpt-like"/>
</dbReference>
<dbReference type="Gene3D" id="2.60.40.1120">
    <property type="entry name" value="Carboxypeptidase-like, regulatory domain"/>
    <property type="match status" value="1"/>
</dbReference>
<reference evidence="13 14" key="1">
    <citation type="submission" date="2016-10" db="EMBL/GenBank/DDBJ databases">
        <authorList>
            <person name="de Groot N.N."/>
        </authorList>
    </citation>
    <scope>NUCLEOTIDE SEQUENCE [LARGE SCALE GENOMIC DNA]</scope>
    <source>
        <strain evidence="13 14">MAR_2009_71</strain>
    </source>
</reference>
<dbReference type="SUPFAM" id="SSF49464">
    <property type="entry name" value="Carboxypeptidase regulatory domain-like"/>
    <property type="match status" value="1"/>
</dbReference>
<dbReference type="FunFam" id="2.170.130.10:FF:000008">
    <property type="entry name" value="SusC/RagA family TonB-linked outer membrane protein"/>
    <property type="match status" value="1"/>
</dbReference>
<evidence type="ECO:0000313" key="13">
    <source>
        <dbReference type="EMBL" id="SEC66511.1"/>
    </source>
</evidence>
<dbReference type="Proteomes" id="UP000183038">
    <property type="component" value="Unassembled WGS sequence"/>
</dbReference>
<comment type="subcellular location">
    <subcellularLocation>
        <location evidence="1 8">Cell outer membrane</location>
        <topology evidence="1 8">Multi-pass membrane protein</topology>
    </subcellularLocation>
</comment>
<dbReference type="PROSITE" id="PS52016">
    <property type="entry name" value="TONB_DEPENDENT_REC_3"/>
    <property type="match status" value="1"/>
</dbReference>
<dbReference type="InterPro" id="IPR008969">
    <property type="entry name" value="CarboxyPept-like_regulatory"/>
</dbReference>
<gene>
    <name evidence="13" type="ORF">SAMN05192540_3753</name>
</gene>
<sequence length="1029" mass="112636">MGLTKAMKLFDSWVPLILVVIGFLMSSNQYVLAQDGTVSGTVIDGSGMPLAGASVLEKGTTNGTQTDFDGNYSIGNVNDGILVFSYIGFKSKEVAISGQSIIDVVLEEDASQLDEVVVIGYGTQKKSDLTGAVSQVASKDIDKYTYSDASQALQGRMAGVSVQTQGGSPGASAVIAIRGTGTMSDAGPLYVIDGMLTGGMESLNPSDIESISVLKDASASAIYGSRAANGVVIITTKKGKRGGLSVDFDTSYGFQSVINTLDWADASQYAEISNRSDDNDGSARKPANDTEFDPSYSSDLYKESLRSAAVQNTNIRLAGGGENTLFSFSMNYFDQDGIVKYSDFKRYTARANGSFTKNKFKLETTLGLTRTVNNPNPYFNKERNILPTIRLKDSNGDWSSSDLEERGIDASPGSFYGQSSIYNELGMAALEDRTVTRNTFLGNLSPSYEIIDGLTYKLNLGLEYYNNNNYTFTPNHPVFLATGVSSGMAELNETNVTYQSWLLENTLNYQKVFGNHSINLLGGYTEQETNSRSLGVIARGFPSNDIRVASAALEIQNVPSEDITSTIQSYFGRLNYVFDDRYLLTATVRRDGSSLFTDDLRWGTFPSMALGWNVSNEKFMEDNSLISDLKLRVSYGEIGSNNVSAYAIDPSLNLFSEYILGEAQTRVTGYSITQGVNQNITWETTKTTDIGAELGILDNRLRFTMDYFIKKSEDVLVGLRLPLYTGFGNEVPFNTASVENKGFEFLADYKEQLSDDFVLGVSANFSLLNNEVTALGDASPIIQGSFTSNTINSTRTDVGQPISSFYGYIVDGIYQTDAEATAANDQVGNPSAGDFKFKDLDGDGDIDDDDRTYIGNPTPDLEYGFNLTAEYKKFDLNLFFNGVAGNEILNGTKYRGYFDLEGNYFADALNAWSPTNTSTNIPKNTRADLGFNRRMSTFYLEPGDYFRLRNAQLGYSFSDALLEKMKIKKMRLYVSATNLFTITNYTGYYPEVGRNSRGATGNNSIFNSGVDEGTYPTPREFRLGLQVSF</sequence>
<evidence type="ECO:0000259" key="11">
    <source>
        <dbReference type="Pfam" id="PF00593"/>
    </source>
</evidence>
<feature type="domain" description="TonB-dependent receptor-like beta-barrel" evidence="11">
    <location>
        <begin position="411"/>
        <end position="979"/>
    </location>
</feature>
<dbReference type="InterPro" id="IPR036942">
    <property type="entry name" value="Beta-barrel_TonB_sf"/>
</dbReference>
<evidence type="ECO:0000256" key="1">
    <source>
        <dbReference type="ARBA" id="ARBA00004571"/>
    </source>
</evidence>
<dbReference type="InterPro" id="IPR023997">
    <property type="entry name" value="TonB-dep_OMP_SusC/RagA_CS"/>
</dbReference>
<dbReference type="SUPFAM" id="SSF56935">
    <property type="entry name" value="Porins"/>
    <property type="match status" value="1"/>
</dbReference>
<evidence type="ECO:0000256" key="2">
    <source>
        <dbReference type="ARBA" id="ARBA00022448"/>
    </source>
</evidence>
<evidence type="ECO:0000259" key="12">
    <source>
        <dbReference type="Pfam" id="PF07715"/>
    </source>
</evidence>
<dbReference type="Pfam" id="PF07715">
    <property type="entry name" value="Plug"/>
    <property type="match status" value="1"/>
</dbReference>
<dbReference type="NCBIfam" id="TIGR04057">
    <property type="entry name" value="SusC_RagA_signa"/>
    <property type="match status" value="1"/>
</dbReference>
<name>A0A1H4UE02_9FLAO</name>
<proteinExistence type="inferred from homology"/>
<protein>
    <submittedName>
        <fullName evidence="13">TonB-linked outer membrane protein, SusC/RagA family</fullName>
    </submittedName>
</protein>
<evidence type="ECO:0000256" key="3">
    <source>
        <dbReference type="ARBA" id="ARBA00022452"/>
    </source>
</evidence>
<dbReference type="Gene3D" id="2.40.170.20">
    <property type="entry name" value="TonB-dependent receptor, beta-barrel domain"/>
    <property type="match status" value="1"/>
</dbReference>
<dbReference type="InterPro" id="IPR012910">
    <property type="entry name" value="Plug_dom"/>
</dbReference>
<keyword evidence="3 8" id="KW-1134">Transmembrane beta strand</keyword>
<keyword evidence="5 9" id="KW-0798">TonB box</keyword>
<dbReference type="Pfam" id="PF00593">
    <property type="entry name" value="TonB_dep_Rec_b-barrel"/>
    <property type="match status" value="1"/>
</dbReference>
<dbReference type="InterPro" id="IPR023996">
    <property type="entry name" value="TonB-dep_OMP_SusC/RagA"/>
</dbReference>
<evidence type="ECO:0000256" key="5">
    <source>
        <dbReference type="ARBA" id="ARBA00023077"/>
    </source>
</evidence>
<evidence type="ECO:0000256" key="7">
    <source>
        <dbReference type="ARBA" id="ARBA00023237"/>
    </source>
</evidence>